<dbReference type="Pfam" id="PF11374">
    <property type="entry name" value="DUF3176"/>
    <property type="match status" value="1"/>
</dbReference>
<reference evidence="3" key="1">
    <citation type="submission" date="2023-06" db="EMBL/GenBank/DDBJ databases">
        <title>Genome-scale phylogeny and comparative genomics of the fungal order Sordariales.</title>
        <authorList>
            <consortium name="Lawrence Berkeley National Laboratory"/>
            <person name="Hensen N."/>
            <person name="Bonometti L."/>
            <person name="Westerberg I."/>
            <person name="Brannstrom I.O."/>
            <person name="Guillou S."/>
            <person name="Cros-Aarteil S."/>
            <person name="Calhoun S."/>
            <person name="Haridas S."/>
            <person name="Kuo A."/>
            <person name="Mondo S."/>
            <person name="Pangilinan J."/>
            <person name="Riley R."/>
            <person name="Labutti K."/>
            <person name="Andreopoulos B."/>
            <person name="Lipzen A."/>
            <person name="Chen C."/>
            <person name="Yanf M."/>
            <person name="Daum C."/>
            <person name="Ng V."/>
            <person name="Clum A."/>
            <person name="Steindorff A."/>
            <person name="Ohm R."/>
            <person name="Martin F."/>
            <person name="Silar P."/>
            <person name="Natvig D."/>
            <person name="Lalanne C."/>
            <person name="Gautier V."/>
            <person name="Ament-Velasquez S.L."/>
            <person name="Kruys A."/>
            <person name="Hutchinson M.I."/>
            <person name="Powell A.J."/>
            <person name="Barry K."/>
            <person name="Miller A.N."/>
            <person name="Grigoriev I.V."/>
            <person name="Debuchy R."/>
            <person name="Gladieux P."/>
            <person name="Thoren M.H."/>
            <person name="Johannesson H."/>
        </authorList>
    </citation>
    <scope>NUCLEOTIDE SEQUENCE</scope>
    <source>
        <strain evidence="3">PSN4</strain>
    </source>
</reference>
<feature type="transmembrane region" description="Helical" evidence="2">
    <location>
        <begin position="146"/>
        <end position="167"/>
    </location>
</feature>
<feature type="transmembrane region" description="Helical" evidence="2">
    <location>
        <begin position="208"/>
        <end position="224"/>
    </location>
</feature>
<keyword evidence="2" id="KW-1133">Transmembrane helix</keyword>
<dbReference type="InterPro" id="IPR021514">
    <property type="entry name" value="DUF3176"/>
</dbReference>
<evidence type="ECO:0000313" key="4">
    <source>
        <dbReference type="Proteomes" id="UP001239445"/>
    </source>
</evidence>
<feature type="transmembrane region" description="Helical" evidence="2">
    <location>
        <begin position="104"/>
        <end position="126"/>
    </location>
</feature>
<evidence type="ECO:0000256" key="1">
    <source>
        <dbReference type="SAM" id="MobiDB-lite"/>
    </source>
</evidence>
<proteinExistence type="predicted"/>
<dbReference type="Proteomes" id="UP001239445">
    <property type="component" value="Unassembled WGS sequence"/>
</dbReference>
<sequence length="654" mass="71315">MDDINSTYATNMEAQNVGIAPNLRHRDRIAEQVSEPPSPQSYHQTDHTARPVSPLLHPPDQGSAEAEPPTSSDLGSGQGHGGPPPPQKKNESENVARDKPFNSWWWWEITAATLSIVCMVSLLVLLSRIDTQALEAWPLSIQPNSLIAVLTTVAKTSIMVPVATCLGQLKWRHYLRRADRLHILQLFDGASRGPWGSVMILLGLRRRAILTWTLAFVTIVSLGIDPSAQQILEFPTGVSELTNVTAILGYAQNYTSKAYVEGATTNSQVPNPNLLQLQASILNGISGAVFLPTLECPSPAILCEWSDLSSLGICSTFDDVTAITTHNCTGDTLTQLNCTYDFPGREEQLDPIEMAYNIQGQSNAPVSSLFTSTAATSFDNKTGQYLALAAVKVTNNTITSNNNTTPPITEVYHATWFWCARTFASVTATPAGLEHPSDSGKTEKLLFSRVIAPGDGSSPLDSSVRYNEYVAPSTNQTYHVTTKASESIFSYLGAFLSRSVTFSTLPARLSATELDIASFLYTSDLKNVTRNVAATLSNQIRSADPGDNSLSKEAAGTVFFREVYVRVRWGWVVLPVAEVVLVAVLLAAVVIATRGEPLVKTSVIAYLVYEMDERARERLERWSPVTGEEMEAASKMVNVRLSRFGDGRVKLVED</sequence>
<keyword evidence="2" id="KW-0472">Membrane</keyword>
<dbReference type="EMBL" id="MU839836">
    <property type="protein sequence ID" value="KAK1753961.1"/>
    <property type="molecule type" value="Genomic_DNA"/>
</dbReference>
<name>A0AAJ0B949_9PEZI</name>
<feature type="region of interest" description="Disordered" evidence="1">
    <location>
        <begin position="1"/>
        <end position="95"/>
    </location>
</feature>
<keyword evidence="2" id="KW-0812">Transmembrane</keyword>
<dbReference type="AlphaFoldDB" id="A0AAJ0B949"/>
<feature type="transmembrane region" description="Helical" evidence="2">
    <location>
        <begin position="569"/>
        <end position="592"/>
    </location>
</feature>
<organism evidence="3 4">
    <name type="scientific">Echria macrotheca</name>
    <dbReference type="NCBI Taxonomy" id="438768"/>
    <lineage>
        <taxon>Eukaryota</taxon>
        <taxon>Fungi</taxon>
        <taxon>Dikarya</taxon>
        <taxon>Ascomycota</taxon>
        <taxon>Pezizomycotina</taxon>
        <taxon>Sordariomycetes</taxon>
        <taxon>Sordariomycetidae</taxon>
        <taxon>Sordariales</taxon>
        <taxon>Schizotheciaceae</taxon>
        <taxon>Echria</taxon>
    </lineage>
</organism>
<feature type="compositionally biased region" description="Polar residues" evidence="1">
    <location>
        <begin position="1"/>
        <end position="14"/>
    </location>
</feature>
<dbReference type="PANTHER" id="PTHR35394:SF5">
    <property type="entry name" value="DUF3176 DOMAIN-CONTAINING PROTEIN"/>
    <property type="match status" value="1"/>
</dbReference>
<protein>
    <submittedName>
        <fullName evidence="3">Uncharacterized protein</fullName>
    </submittedName>
</protein>
<keyword evidence="4" id="KW-1185">Reference proteome</keyword>
<evidence type="ECO:0000313" key="3">
    <source>
        <dbReference type="EMBL" id="KAK1753961.1"/>
    </source>
</evidence>
<gene>
    <name evidence="3" type="ORF">QBC47DRAFT_325058</name>
</gene>
<comment type="caution">
    <text evidence="3">The sequence shown here is derived from an EMBL/GenBank/DDBJ whole genome shotgun (WGS) entry which is preliminary data.</text>
</comment>
<accession>A0AAJ0B949</accession>
<dbReference type="PANTHER" id="PTHR35394">
    <property type="entry name" value="DUF3176 DOMAIN-CONTAINING PROTEIN"/>
    <property type="match status" value="1"/>
</dbReference>
<evidence type="ECO:0000256" key="2">
    <source>
        <dbReference type="SAM" id="Phobius"/>
    </source>
</evidence>